<comment type="cofactor">
    <cofactor evidence="1 9">
        <name>heme</name>
        <dbReference type="ChEBI" id="CHEBI:30413"/>
    </cofactor>
</comment>
<dbReference type="CDD" id="cd11065">
    <property type="entry name" value="CYP64-like"/>
    <property type="match status" value="1"/>
</dbReference>
<evidence type="ECO:0000256" key="1">
    <source>
        <dbReference type="ARBA" id="ARBA00001971"/>
    </source>
</evidence>
<evidence type="ECO:0000256" key="6">
    <source>
        <dbReference type="ARBA" id="ARBA00023002"/>
    </source>
</evidence>
<organism evidence="11 12">
    <name type="scientific">Roridomyces roridus</name>
    <dbReference type="NCBI Taxonomy" id="1738132"/>
    <lineage>
        <taxon>Eukaryota</taxon>
        <taxon>Fungi</taxon>
        <taxon>Dikarya</taxon>
        <taxon>Basidiomycota</taxon>
        <taxon>Agaricomycotina</taxon>
        <taxon>Agaricomycetes</taxon>
        <taxon>Agaricomycetidae</taxon>
        <taxon>Agaricales</taxon>
        <taxon>Marasmiineae</taxon>
        <taxon>Mycenaceae</taxon>
        <taxon>Roridomyces</taxon>
    </lineage>
</organism>
<dbReference type="PROSITE" id="PS00086">
    <property type="entry name" value="CYTOCHROME_P450"/>
    <property type="match status" value="1"/>
</dbReference>
<dbReference type="PRINTS" id="PR00463">
    <property type="entry name" value="EP450I"/>
</dbReference>
<reference evidence="11" key="1">
    <citation type="submission" date="2023-03" db="EMBL/GenBank/DDBJ databases">
        <title>Massive genome expansion in bonnet fungi (Mycena s.s.) driven by repeated elements and novel gene families across ecological guilds.</title>
        <authorList>
            <consortium name="Lawrence Berkeley National Laboratory"/>
            <person name="Harder C.B."/>
            <person name="Miyauchi S."/>
            <person name="Viragh M."/>
            <person name="Kuo A."/>
            <person name="Thoen E."/>
            <person name="Andreopoulos B."/>
            <person name="Lu D."/>
            <person name="Skrede I."/>
            <person name="Drula E."/>
            <person name="Henrissat B."/>
            <person name="Morin E."/>
            <person name="Kohler A."/>
            <person name="Barry K."/>
            <person name="LaButti K."/>
            <person name="Morin E."/>
            <person name="Salamov A."/>
            <person name="Lipzen A."/>
            <person name="Mereny Z."/>
            <person name="Hegedus B."/>
            <person name="Baldrian P."/>
            <person name="Stursova M."/>
            <person name="Weitz H."/>
            <person name="Taylor A."/>
            <person name="Grigoriev I.V."/>
            <person name="Nagy L.G."/>
            <person name="Martin F."/>
            <person name="Kauserud H."/>
        </authorList>
    </citation>
    <scope>NUCLEOTIDE SEQUENCE</scope>
    <source>
        <strain evidence="11">9284</strain>
    </source>
</reference>
<dbReference type="Proteomes" id="UP001221142">
    <property type="component" value="Unassembled WGS sequence"/>
</dbReference>
<feature type="binding site" description="axial binding residue" evidence="9">
    <location>
        <position position="422"/>
    </location>
    <ligand>
        <name>heme</name>
        <dbReference type="ChEBI" id="CHEBI:30413"/>
    </ligand>
    <ligandPart>
        <name>Fe</name>
        <dbReference type="ChEBI" id="CHEBI:18248"/>
    </ligandPart>
</feature>
<dbReference type="GO" id="GO:0020037">
    <property type="term" value="F:heme binding"/>
    <property type="evidence" value="ECO:0007669"/>
    <property type="project" value="InterPro"/>
</dbReference>
<accession>A0AAD7FLE6</accession>
<proteinExistence type="inferred from homology"/>
<dbReference type="InterPro" id="IPR001128">
    <property type="entry name" value="Cyt_P450"/>
</dbReference>
<dbReference type="GO" id="GO:0004497">
    <property type="term" value="F:monooxygenase activity"/>
    <property type="evidence" value="ECO:0007669"/>
    <property type="project" value="UniProtKB-KW"/>
</dbReference>
<dbReference type="PRINTS" id="PR00385">
    <property type="entry name" value="P450"/>
</dbReference>
<keyword evidence="5 9" id="KW-0479">Metal-binding</keyword>
<evidence type="ECO:0000256" key="8">
    <source>
        <dbReference type="ARBA" id="ARBA00023033"/>
    </source>
</evidence>
<dbReference type="InterPro" id="IPR002401">
    <property type="entry name" value="Cyt_P450_E_grp-I"/>
</dbReference>
<dbReference type="Pfam" id="PF00067">
    <property type="entry name" value="p450"/>
    <property type="match status" value="1"/>
</dbReference>
<keyword evidence="8 10" id="KW-0503">Monooxygenase</keyword>
<dbReference type="InterPro" id="IPR050364">
    <property type="entry name" value="Cytochrome_P450_fung"/>
</dbReference>
<evidence type="ECO:0000256" key="4">
    <source>
        <dbReference type="ARBA" id="ARBA00022617"/>
    </source>
</evidence>
<evidence type="ECO:0000256" key="7">
    <source>
        <dbReference type="ARBA" id="ARBA00023004"/>
    </source>
</evidence>
<gene>
    <name evidence="11" type="ORF">FB45DRAFT_922115</name>
</gene>
<sequence length="494" mass="54849">MSTSALLFAVKRSKLPLPPGPRKLPIVGNLFDVPETLQWETYARWSKEYNSSIIHLDLAGKSMIVINSRDAAESLLEKRSSIYSDREDFPMVNDLTGWDFVFGDEWRIQRRLFEQSFSVNASSKLEPQQCLASGDLLKWMLSDPEDCIEHFKQMTGEFVMSLAYGIDVQPSNDPYVTLAHDAIGTLGIAAIPGRYLVDSFPILKHVPSWFPGAGFKWQAHEWRKLARGMMELPFAETKRQMELGIARSSFTSDNLDVLKDADAGQAFFQERHVVSTAGTMYVGATHTTVSTLATFILAMLASPEAQKKAQLEIDAVTGGEALPTFQDRDSLPYISAIVKEVLRWKNAAPFAVPHRLTVEDEYLGYRLPAGSIVIGNAWALLHDESVYPDPHAFKPERFLLSGQLNPAIPDPEAAFGFGRRMCPGRHAATSSIWIAVAYMLATFDIQKAVDSDGQIIEPTYEYVSGLVNTPVPFKCSIKPRSPQAIALIRASGSQ</sequence>
<evidence type="ECO:0000256" key="5">
    <source>
        <dbReference type="ARBA" id="ARBA00022723"/>
    </source>
</evidence>
<dbReference type="AlphaFoldDB" id="A0AAD7FLE6"/>
<keyword evidence="6 10" id="KW-0560">Oxidoreductase</keyword>
<comment type="similarity">
    <text evidence="3 10">Belongs to the cytochrome P450 family.</text>
</comment>
<dbReference type="InterPro" id="IPR017972">
    <property type="entry name" value="Cyt_P450_CS"/>
</dbReference>
<name>A0AAD7FLE6_9AGAR</name>
<dbReference type="PANTHER" id="PTHR46300">
    <property type="entry name" value="P450, PUTATIVE (EUROFUNG)-RELATED-RELATED"/>
    <property type="match status" value="1"/>
</dbReference>
<dbReference type="GO" id="GO:0016705">
    <property type="term" value="F:oxidoreductase activity, acting on paired donors, with incorporation or reduction of molecular oxygen"/>
    <property type="evidence" value="ECO:0007669"/>
    <property type="project" value="InterPro"/>
</dbReference>
<dbReference type="Gene3D" id="1.10.630.10">
    <property type="entry name" value="Cytochrome P450"/>
    <property type="match status" value="1"/>
</dbReference>
<evidence type="ECO:0000256" key="3">
    <source>
        <dbReference type="ARBA" id="ARBA00010617"/>
    </source>
</evidence>
<dbReference type="GO" id="GO:0005506">
    <property type="term" value="F:iron ion binding"/>
    <property type="evidence" value="ECO:0007669"/>
    <property type="project" value="InterPro"/>
</dbReference>
<dbReference type="InterPro" id="IPR036396">
    <property type="entry name" value="Cyt_P450_sf"/>
</dbReference>
<evidence type="ECO:0000256" key="2">
    <source>
        <dbReference type="ARBA" id="ARBA00005179"/>
    </source>
</evidence>
<protein>
    <submittedName>
        <fullName evidence="11">Cytochrome P450</fullName>
    </submittedName>
</protein>
<dbReference type="SUPFAM" id="SSF48264">
    <property type="entry name" value="Cytochrome P450"/>
    <property type="match status" value="1"/>
</dbReference>
<evidence type="ECO:0000256" key="10">
    <source>
        <dbReference type="RuleBase" id="RU000461"/>
    </source>
</evidence>
<evidence type="ECO:0000313" key="11">
    <source>
        <dbReference type="EMBL" id="KAJ7625709.1"/>
    </source>
</evidence>
<keyword evidence="7 9" id="KW-0408">Iron</keyword>
<comment type="pathway">
    <text evidence="2">Secondary metabolite biosynthesis.</text>
</comment>
<evidence type="ECO:0000313" key="12">
    <source>
        <dbReference type="Proteomes" id="UP001221142"/>
    </source>
</evidence>
<dbReference type="EMBL" id="JARKIF010000012">
    <property type="protein sequence ID" value="KAJ7625709.1"/>
    <property type="molecule type" value="Genomic_DNA"/>
</dbReference>
<dbReference type="PANTHER" id="PTHR46300:SF7">
    <property type="entry name" value="P450, PUTATIVE (EUROFUNG)-RELATED"/>
    <property type="match status" value="1"/>
</dbReference>
<comment type="caution">
    <text evidence="11">The sequence shown here is derived from an EMBL/GenBank/DDBJ whole genome shotgun (WGS) entry which is preliminary data.</text>
</comment>
<evidence type="ECO:0000256" key="9">
    <source>
        <dbReference type="PIRSR" id="PIRSR602401-1"/>
    </source>
</evidence>
<keyword evidence="12" id="KW-1185">Reference proteome</keyword>
<keyword evidence="4 9" id="KW-0349">Heme</keyword>